<dbReference type="SUPFAM" id="SSF52540">
    <property type="entry name" value="P-loop containing nucleoside triphosphate hydrolases"/>
    <property type="match status" value="1"/>
</dbReference>
<dbReference type="Pfam" id="PF13401">
    <property type="entry name" value="AAA_22"/>
    <property type="match status" value="1"/>
</dbReference>
<keyword evidence="4" id="KW-1185">Reference proteome</keyword>
<proteinExistence type="predicted"/>
<evidence type="ECO:0000259" key="2">
    <source>
        <dbReference type="Pfam" id="PF13401"/>
    </source>
</evidence>
<accession>A0ABX6EGB7</accession>
<evidence type="ECO:0000256" key="1">
    <source>
        <dbReference type="SAM" id="MobiDB-lite"/>
    </source>
</evidence>
<dbReference type="PROSITE" id="PS00039">
    <property type="entry name" value="DEAD_ATP_HELICASE"/>
    <property type="match status" value="1"/>
</dbReference>
<evidence type="ECO:0000313" key="4">
    <source>
        <dbReference type="Proteomes" id="UP000424673"/>
    </source>
</evidence>
<gene>
    <name evidence="3" type="ORF">F7D13_07090</name>
</gene>
<dbReference type="RefSeq" id="WP_154451606.1">
    <property type="nucleotide sequence ID" value="NZ_CP044328.1"/>
</dbReference>
<dbReference type="InterPro" id="IPR049945">
    <property type="entry name" value="AAA_22"/>
</dbReference>
<keyword evidence="3" id="KW-0067">ATP-binding</keyword>
<keyword evidence="3" id="KW-0547">Nucleotide-binding</keyword>
<reference evidence="4" key="1">
    <citation type="submission" date="2019-09" db="EMBL/GenBank/DDBJ databases">
        <title>Isolation and complete genome sequencing of Methylocystis species.</title>
        <authorList>
            <person name="Rumah B.L."/>
            <person name="Stead C.E."/>
            <person name="Stevens B.C."/>
            <person name="Minton N.P."/>
            <person name="Grosse-Honebrink A."/>
            <person name="Zhang Y."/>
        </authorList>
    </citation>
    <scope>NUCLEOTIDE SEQUENCE [LARGE SCALE GENOMIC DNA]</scope>
    <source>
        <strain evidence="4">BRCS1</strain>
    </source>
</reference>
<name>A0ABX6EGB7_9HYPH</name>
<sequence length="268" mass="29078">MSDAIPKIKPPPPRTGSSNFAALKNVSGFRELVARVTDRAPSLPNIGVMHGRSGDGKTYASIYAQNKTRAIRVEVGDTWTRKTLLTAILREGGVARPQGSIPELAEQAIAMLAEEPKRPLFIDEADKVVDKGYAELMREIAMSSNVPVLLIGEEALPQKLARIERLHNRVLAWFGAEPCDLEDARKLADLLLPVAISDDLLEDIRIQGDGRARRIATSLDGVSQWARNAGAKEVTRANYAGPIYTGEPPKARASRLIVARSAKSGRAA</sequence>
<reference evidence="3 4" key="2">
    <citation type="journal article" date="2021" name="AMB Express">
        <title>Isolation and characterisation of Methylocystis spp. for poly-3-hydroxybutyrate production using waste methane feedstocks.</title>
        <authorList>
            <person name="Rumah B.L."/>
            <person name="Stead C.E."/>
            <person name="Claxton Stevens B.H."/>
            <person name="Minton N.P."/>
            <person name="Grosse-Honebrink A."/>
            <person name="Zhang Y."/>
        </authorList>
    </citation>
    <scope>NUCLEOTIDE SEQUENCE [LARGE SCALE GENOMIC DNA]</scope>
    <source>
        <strain evidence="3 4">BRCS1</strain>
    </source>
</reference>
<protein>
    <submittedName>
        <fullName evidence="3">ATP-binding protein</fullName>
    </submittedName>
</protein>
<dbReference type="EMBL" id="CP044328">
    <property type="protein sequence ID" value="QGM93807.1"/>
    <property type="molecule type" value="Genomic_DNA"/>
</dbReference>
<dbReference type="InterPro" id="IPR027417">
    <property type="entry name" value="P-loop_NTPase"/>
</dbReference>
<evidence type="ECO:0000313" key="3">
    <source>
        <dbReference type="EMBL" id="QGM93807.1"/>
    </source>
</evidence>
<dbReference type="Proteomes" id="UP000424673">
    <property type="component" value="Chromosome"/>
</dbReference>
<feature type="region of interest" description="Disordered" evidence="1">
    <location>
        <begin position="1"/>
        <end position="20"/>
    </location>
</feature>
<dbReference type="GO" id="GO:0005524">
    <property type="term" value="F:ATP binding"/>
    <property type="evidence" value="ECO:0007669"/>
    <property type="project" value="UniProtKB-KW"/>
</dbReference>
<feature type="domain" description="ORC1/DEAH AAA+ ATPase" evidence="2">
    <location>
        <begin position="45"/>
        <end position="160"/>
    </location>
</feature>
<dbReference type="InterPro" id="IPR000629">
    <property type="entry name" value="RNA-helicase_DEAD-box_CS"/>
</dbReference>
<organism evidence="3 4">
    <name type="scientific">Methylocystis rosea</name>
    <dbReference type="NCBI Taxonomy" id="173366"/>
    <lineage>
        <taxon>Bacteria</taxon>
        <taxon>Pseudomonadati</taxon>
        <taxon>Pseudomonadota</taxon>
        <taxon>Alphaproteobacteria</taxon>
        <taxon>Hyphomicrobiales</taxon>
        <taxon>Methylocystaceae</taxon>
        <taxon>Methylocystis</taxon>
    </lineage>
</organism>